<proteinExistence type="predicted"/>
<gene>
    <name evidence="2" type="ORF">CQA66_03725</name>
</gene>
<evidence type="ECO:0000313" key="2">
    <source>
        <dbReference type="EMBL" id="RDU72715.1"/>
    </source>
</evidence>
<organism evidence="2 3">
    <name type="scientific">Helicobacter aurati</name>
    <dbReference type="NCBI Taxonomy" id="137778"/>
    <lineage>
        <taxon>Bacteria</taxon>
        <taxon>Pseudomonadati</taxon>
        <taxon>Campylobacterota</taxon>
        <taxon>Epsilonproteobacteria</taxon>
        <taxon>Campylobacterales</taxon>
        <taxon>Helicobacteraceae</taxon>
        <taxon>Helicobacter</taxon>
    </lineage>
</organism>
<evidence type="ECO:0000313" key="3">
    <source>
        <dbReference type="Proteomes" id="UP000256424"/>
    </source>
</evidence>
<dbReference type="OrthoDB" id="5327496at2"/>
<protein>
    <submittedName>
        <fullName evidence="2">Uncharacterized protein</fullName>
    </submittedName>
</protein>
<reference evidence="2 3" key="1">
    <citation type="submission" date="2018-04" db="EMBL/GenBank/DDBJ databases">
        <title>Novel Campyloabacter and Helicobacter Species and Strains.</title>
        <authorList>
            <person name="Mannion A.J."/>
            <person name="Shen Z."/>
            <person name="Fox J.G."/>
        </authorList>
    </citation>
    <scope>NUCLEOTIDE SEQUENCE [LARGE SCALE GENOMIC DNA]</scope>
    <source>
        <strain evidence="2 3">MIT 97-5075</strain>
    </source>
</reference>
<accession>A0A3D8J687</accession>
<dbReference type="RefSeq" id="WP_104762443.1">
    <property type="nucleotide sequence ID" value="NZ_FZPM01000004.1"/>
</dbReference>
<evidence type="ECO:0000256" key="1">
    <source>
        <dbReference type="SAM" id="Coils"/>
    </source>
</evidence>
<feature type="coiled-coil region" evidence="1">
    <location>
        <begin position="13"/>
        <end position="40"/>
    </location>
</feature>
<dbReference type="EMBL" id="NXLW01000005">
    <property type="protein sequence ID" value="RDU72715.1"/>
    <property type="molecule type" value="Genomic_DNA"/>
</dbReference>
<keyword evidence="3" id="KW-1185">Reference proteome</keyword>
<dbReference type="Proteomes" id="UP000256424">
    <property type="component" value="Unassembled WGS sequence"/>
</dbReference>
<dbReference type="AlphaFoldDB" id="A0A3D8J687"/>
<name>A0A3D8J687_9HELI</name>
<sequence length="61" mass="7262">MDDIVKEDISTIIGQIQDYLDELESHFEKLESKNTKNSETIRNMIEEMRLNLETLQDFQDN</sequence>
<keyword evidence="1" id="KW-0175">Coiled coil</keyword>
<comment type="caution">
    <text evidence="2">The sequence shown here is derived from an EMBL/GenBank/DDBJ whole genome shotgun (WGS) entry which is preliminary data.</text>
</comment>